<name>A0A7L1TUB3_PHANI</name>
<evidence type="ECO:0000313" key="12">
    <source>
        <dbReference type="EMBL" id="NXO64210.1"/>
    </source>
</evidence>
<dbReference type="PRINTS" id="PR01333">
    <property type="entry name" value="2POREKCHANEL"/>
</dbReference>
<dbReference type="GO" id="GO:0022841">
    <property type="term" value="F:potassium ion leak channel activity"/>
    <property type="evidence" value="ECO:0007669"/>
    <property type="project" value="TreeGrafter"/>
</dbReference>
<keyword evidence="2 9" id="KW-0813">Transport</keyword>
<evidence type="ECO:0000256" key="1">
    <source>
        <dbReference type="ARBA" id="ARBA00004141"/>
    </source>
</evidence>
<dbReference type="EMBL" id="VXBQ01004156">
    <property type="protein sequence ID" value="NXO64210.1"/>
    <property type="molecule type" value="Genomic_DNA"/>
</dbReference>
<gene>
    <name evidence="12" type="primary">Kcnk18</name>
    <name evidence="12" type="ORF">PHANIT_R07563</name>
</gene>
<feature type="non-terminal residue" evidence="12">
    <location>
        <position position="1"/>
    </location>
</feature>
<dbReference type="Pfam" id="PF07885">
    <property type="entry name" value="Ion_trans_2"/>
    <property type="match status" value="2"/>
</dbReference>
<dbReference type="GO" id="GO:0015271">
    <property type="term" value="F:outward rectifier potassium channel activity"/>
    <property type="evidence" value="ECO:0007669"/>
    <property type="project" value="TreeGrafter"/>
</dbReference>
<dbReference type="InterPro" id="IPR003280">
    <property type="entry name" value="2pore_dom_K_chnl"/>
</dbReference>
<proteinExistence type="inferred from homology"/>
<evidence type="ECO:0000256" key="5">
    <source>
        <dbReference type="ARBA" id="ARBA00022989"/>
    </source>
</evidence>
<evidence type="ECO:0000313" key="13">
    <source>
        <dbReference type="Proteomes" id="UP000579685"/>
    </source>
</evidence>
<dbReference type="Proteomes" id="UP000579685">
    <property type="component" value="Unassembled WGS sequence"/>
</dbReference>
<feature type="transmembrane region" description="Helical" evidence="10">
    <location>
        <begin position="21"/>
        <end position="42"/>
    </location>
</feature>
<keyword evidence="8 9" id="KW-0407">Ion channel</keyword>
<evidence type="ECO:0000256" key="6">
    <source>
        <dbReference type="ARBA" id="ARBA00023065"/>
    </source>
</evidence>
<feature type="transmembrane region" description="Helical" evidence="10">
    <location>
        <begin position="286"/>
        <end position="306"/>
    </location>
</feature>
<feature type="transmembrane region" description="Helical" evidence="10">
    <location>
        <begin position="342"/>
        <end position="363"/>
    </location>
</feature>
<protein>
    <submittedName>
        <fullName evidence="12">KCNKI protein</fullName>
    </submittedName>
</protein>
<dbReference type="Gene3D" id="1.10.287.70">
    <property type="match status" value="1"/>
</dbReference>
<evidence type="ECO:0000256" key="4">
    <source>
        <dbReference type="ARBA" id="ARBA00022958"/>
    </source>
</evidence>
<dbReference type="InterPro" id="IPR013099">
    <property type="entry name" value="K_chnl_dom"/>
</dbReference>
<dbReference type="GO" id="GO:0030322">
    <property type="term" value="P:stabilization of membrane potential"/>
    <property type="evidence" value="ECO:0007669"/>
    <property type="project" value="TreeGrafter"/>
</dbReference>
<keyword evidence="5 10" id="KW-1133">Transmembrane helix</keyword>
<evidence type="ECO:0000256" key="8">
    <source>
        <dbReference type="ARBA" id="ARBA00023303"/>
    </source>
</evidence>
<feature type="transmembrane region" description="Helical" evidence="10">
    <location>
        <begin position="105"/>
        <end position="123"/>
    </location>
</feature>
<keyword evidence="7 10" id="KW-0472">Membrane</keyword>
<dbReference type="SUPFAM" id="SSF81324">
    <property type="entry name" value="Voltage-gated potassium channels"/>
    <property type="match status" value="2"/>
</dbReference>
<reference evidence="12 13" key="1">
    <citation type="submission" date="2019-09" db="EMBL/GenBank/DDBJ databases">
        <title>Bird 10,000 Genomes (B10K) Project - Family phase.</title>
        <authorList>
            <person name="Zhang G."/>
        </authorList>
    </citation>
    <scope>NUCLEOTIDE SEQUENCE [LARGE SCALE GENOMIC DNA]</scope>
    <source>
        <strain evidence="12">B10K-DU-002-32</strain>
        <tissue evidence="12">Muscle</tissue>
    </source>
</reference>
<organism evidence="12 13">
    <name type="scientific">Phainopepla nitens</name>
    <name type="common">Phainopepla</name>
    <dbReference type="NCBI Taxonomy" id="161653"/>
    <lineage>
        <taxon>Eukaryota</taxon>
        <taxon>Metazoa</taxon>
        <taxon>Chordata</taxon>
        <taxon>Craniata</taxon>
        <taxon>Vertebrata</taxon>
        <taxon>Euteleostomi</taxon>
        <taxon>Archelosauria</taxon>
        <taxon>Archosauria</taxon>
        <taxon>Dinosauria</taxon>
        <taxon>Saurischia</taxon>
        <taxon>Theropoda</taxon>
        <taxon>Coelurosauria</taxon>
        <taxon>Aves</taxon>
        <taxon>Neognathae</taxon>
        <taxon>Neoaves</taxon>
        <taxon>Telluraves</taxon>
        <taxon>Australaves</taxon>
        <taxon>Passeriformes</taxon>
        <taxon>Bombycillidae</taxon>
        <taxon>Phainopepla</taxon>
    </lineage>
</organism>
<keyword evidence="3 9" id="KW-0812">Transmembrane</keyword>
<evidence type="ECO:0000256" key="10">
    <source>
        <dbReference type="SAM" id="Phobius"/>
    </source>
</evidence>
<evidence type="ECO:0000259" key="11">
    <source>
        <dbReference type="Pfam" id="PF07885"/>
    </source>
</evidence>
<dbReference type="GO" id="GO:0005886">
    <property type="term" value="C:plasma membrane"/>
    <property type="evidence" value="ECO:0007669"/>
    <property type="project" value="TreeGrafter"/>
</dbReference>
<evidence type="ECO:0000256" key="3">
    <source>
        <dbReference type="ARBA" id="ARBA00022692"/>
    </source>
</evidence>
<feature type="non-terminal residue" evidence="12">
    <location>
        <position position="391"/>
    </location>
</feature>
<comment type="caution">
    <text evidence="12">The sequence shown here is derived from an EMBL/GenBank/DDBJ whole genome shotgun (WGS) entry which is preliminary data.</text>
</comment>
<keyword evidence="13" id="KW-1185">Reference proteome</keyword>
<feature type="transmembrane region" description="Helical" evidence="10">
    <location>
        <begin position="135"/>
        <end position="153"/>
    </location>
</feature>
<dbReference type="PANTHER" id="PTHR11003">
    <property type="entry name" value="POTASSIUM CHANNEL, SUBFAMILY K"/>
    <property type="match status" value="1"/>
</dbReference>
<dbReference type="PANTHER" id="PTHR11003:SF346">
    <property type="entry name" value="POTASSIUM CHANNEL SUBFAMILY K MEMBER 18"/>
    <property type="match status" value="1"/>
</dbReference>
<sequence>MATTSQPLGGKMACKKIFWAVFPHACFILSLVIYAFLGALMFSHIEGTREVTVSEEYRTFLQNLMCLARKLSDNVTENEKMLQDNIRDLLSKADPVWFINPKEKWNFFGSLFFCCTVFTTVGYGNTYPVTRTGKYLCMLYALFGIPLMFLVLTDMGDILATVLSKSYNEFRELQSKILASKLCSGSTCSKRNVLKSRAQSKIVINEPLTIMEVLRSQSGMKRRPVKYRNVELFEMLIARKNESTQPARNKSIERWSSCPELAREKTVSRVIENFDKIGKELEKLDVPFVLMVLVIFVYISCAAAVLPNWEKNMDFQEAFYFCFITLTTIGFGDTKLEHPKFFLFFSLYIMIGMEIVFIAFKLGQDRLIVLYKKVISFCAEKNMPSKKIYPK</sequence>
<feature type="domain" description="Potassium channel" evidence="11">
    <location>
        <begin position="100"/>
        <end position="159"/>
    </location>
</feature>
<accession>A0A7L1TUB3</accession>
<evidence type="ECO:0000256" key="9">
    <source>
        <dbReference type="RuleBase" id="RU003857"/>
    </source>
</evidence>
<comment type="subcellular location">
    <subcellularLocation>
        <location evidence="1">Membrane</location>
        <topology evidence="1">Multi-pass membrane protein</topology>
    </subcellularLocation>
</comment>
<evidence type="ECO:0000256" key="7">
    <source>
        <dbReference type="ARBA" id="ARBA00023136"/>
    </source>
</evidence>
<feature type="domain" description="Potassium channel" evidence="11">
    <location>
        <begin position="294"/>
        <end position="364"/>
    </location>
</feature>
<keyword evidence="4" id="KW-0630">Potassium</keyword>
<keyword evidence="6 9" id="KW-0406">Ion transport</keyword>
<feature type="transmembrane region" description="Helical" evidence="10">
    <location>
        <begin position="318"/>
        <end position="336"/>
    </location>
</feature>
<evidence type="ECO:0000256" key="2">
    <source>
        <dbReference type="ARBA" id="ARBA00022448"/>
    </source>
</evidence>
<comment type="similarity">
    <text evidence="9">Belongs to the two pore domain potassium channel (TC 1.A.1.8) family.</text>
</comment>
<dbReference type="AlphaFoldDB" id="A0A7L1TUB3"/>